<dbReference type="NCBIfam" id="NF002528">
    <property type="entry name" value="PRK01966.1-4"/>
    <property type="match status" value="1"/>
</dbReference>
<dbReference type="SUPFAM" id="SSF52440">
    <property type="entry name" value="PreATP-grasp domain"/>
    <property type="match status" value="1"/>
</dbReference>
<dbReference type="PROSITE" id="PS00844">
    <property type="entry name" value="DALA_DALA_LIGASE_2"/>
    <property type="match status" value="1"/>
</dbReference>
<feature type="active site" evidence="23">
    <location>
        <position position="21"/>
    </location>
</feature>
<dbReference type="PROSITE" id="PS00843">
    <property type="entry name" value="DALA_DALA_LIGASE_1"/>
    <property type="match status" value="1"/>
</dbReference>
<dbReference type="HAMAP" id="MF_00047">
    <property type="entry name" value="Dala_Dala_lig"/>
    <property type="match status" value="1"/>
</dbReference>
<evidence type="ECO:0000256" key="20">
    <source>
        <dbReference type="ARBA" id="ARBA00076288"/>
    </source>
</evidence>
<comment type="similarity">
    <text evidence="5 22">Belongs to the D-alanine--D-alanine ligase family.</text>
</comment>
<keyword evidence="16 22" id="KW-0961">Cell wall biogenesis/degradation</keyword>
<feature type="binding site" evidence="25">
    <location>
        <position position="331"/>
    </location>
    <ligand>
        <name>Mg(2+)</name>
        <dbReference type="ChEBI" id="CHEBI:18420"/>
        <label>2</label>
    </ligand>
</feature>
<dbReference type="InterPro" id="IPR016185">
    <property type="entry name" value="PreATP-grasp_dom_sf"/>
</dbReference>
<feature type="binding site" evidence="25">
    <location>
        <position position="329"/>
    </location>
    <ligand>
        <name>Mg(2+)</name>
        <dbReference type="ChEBI" id="CHEBI:18420"/>
        <label>2</label>
    </ligand>
</feature>
<comment type="pathway">
    <text evidence="4 22">Cell wall biogenesis; peptidoglycan biosynthesis.</text>
</comment>
<evidence type="ECO:0000256" key="8">
    <source>
        <dbReference type="ARBA" id="ARBA00022598"/>
    </source>
</evidence>
<dbReference type="AlphaFoldDB" id="A0A4R4S6V7"/>
<dbReference type="InterPro" id="IPR011761">
    <property type="entry name" value="ATP-grasp"/>
</dbReference>
<dbReference type="GO" id="GO:0005829">
    <property type="term" value="C:cytosol"/>
    <property type="evidence" value="ECO:0007669"/>
    <property type="project" value="TreeGrafter"/>
</dbReference>
<dbReference type="PANTHER" id="PTHR23132:SF25">
    <property type="entry name" value="D-ALANINE--D-ALANINE LIGASE A"/>
    <property type="match status" value="1"/>
</dbReference>
<dbReference type="EMBL" id="SMKL01000001">
    <property type="protein sequence ID" value="TDC56893.1"/>
    <property type="molecule type" value="Genomic_DNA"/>
</dbReference>
<keyword evidence="29" id="KW-1185">Reference proteome</keyword>
<evidence type="ECO:0000256" key="22">
    <source>
        <dbReference type="HAMAP-Rule" id="MF_00047"/>
    </source>
</evidence>
<evidence type="ECO:0000256" key="24">
    <source>
        <dbReference type="PIRSR" id="PIRSR039102-2"/>
    </source>
</evidence>
<dbReference type="InterPro" id="IPR011127">
    <property type="entry name" value="Dala_Dala_lig_N"/>
</dbReference>
<accession>A0A4R4S6V7</accession>
<proteinExistence type="inferred from homology"/>
<evidence type="ECO:0000256" key="18">
    <source>
        <dbReference type="ARBA" id="ARBA00060592"/>
    </source>
</evidence>
<evidence type="ECO:0000256" key="3">
    <source>
        <dbReference type="ARBA" id="ARBA00004496"/>
    </source>
</evidence>
<comment type="function">
    <text evidence="2 22">Cell wall formation.</text>
</comment>
<keyword evidence="12 25" id="KW-0460">Magnesium</keyword>
<comment type="cofactor">
    <cofactor evidence="1">
        <name>Mn(2+)</name>
        <dbReference type="ChEBI" id="CHEBI:29035"/>
    </cofactor>
</comment>
<comment type="caution">
    <text evidence="28">The sequence shown here is derived from an EMBL/GenBank/DDBJ whole genome shotgun (WGS) entry which is preliminary data.</text>
</comment>
<evidence type="ECO:0000313" key="29">
    <source>
        <dbReference type="Proteomes" id="UP000295621"/>
    </source>
</evidence>
<keyword evidence="15 25" id="KW-0464">Manganese</keyword>
<evidence type="ECO:0000256" key="13">
    <source>
        <dbReference type="ARBA" id="ARBA00022960"/>
    </source>
</evidence>
<feature type="binding site" evidence="25">
    <location>
        <position position="316"/>
    </location>
    <ligand>
        <name>Mg(2+)</name>
        <dbReference type="ChEBI" id="CHEBI:18420"/>
        <label>1</label>
    </ligand>
</feature>
<feature type="binding site" evidence="24">
    <location>
        <begin position="328"/>
        <end position="329"/>
    </location>
    <ligand>
        <name>ATP</name>
        <dbReference type="ChEBI" id="CHEBI:30616"/>
    </ligand>
</feature>
<feature type="binding site" evidence="24">
    <location>
        <begin position="230"/>
        <end position="237"/>
    </location>
    <ligand>
        <name>ATP</name>
        <dbReference type="ChEBI" id="CHEBI:30616"/>
    </ligand>
</feature>
<evidence type="ECO:0000256" key="9">
    <source>
        <dbReference type="ARBA" id="ARBA00022723"/>
    </source>
</evidence>
<dbReference type="Pfam" id="PF07478">
    <property type="entry name" value="Dala_Dala_lig_C"/>
    <property type="match status" value="1"/>
</dbReference>
<evidence type="ECO:0000256" key="2">
    <source>
        <dbReference type="ARBA" id="ARBA00003921"/>
    </source>
</evidence>
<dbReference type="PANTHER" id="PTHR23132">
    <property type="entry name" value="D-ALANINE--D-ALANINE LIGASE"/>
    <property type="match status" value="1"/>
</dbReference>
<protein>
    <recommendedName>
        <fullName evidence="19 22">D-alanine--D-alanine ligase</fullName>
        <ecNumber evidence="6 22">6.3.2.4</ecNumber>
    </recommendedName>
    <alternativeName>
        <fullName evidence="21 22">D-Ala-D-Ala ligase</fullName>
    </alternativeName>
    <alternativeName>
        <fullName evidence="20 22">D-alanylalanine synthetase</fullName>
    </alternativeName>
</protein>
<evidence type="ECO:0000256" key="5">
    <source>
        <dbReference type="ARBA" id="ARBA00010871"/>
    </source>
</evidence>
<dbReference type="GO" id="GO:0046872">
    <property type="term" value="F:metal ion binding"/>
    <property type="evidence" value="ECO:0007669"/>
    <property type="project" value="UniProtKB-KW"/>
</dbReference>
<name>A0A4R4S6V7_9ACTN</name>
<evidence type="ECO:0000256" key="21">
    <source>
        <dbReference type="ARBA" id="ARBA00077154"/>
    </source>
</evidence>
<evidence type="ECO:0000256" key="4">
    <source>
        <dbReference type="ARBA" id="ARBA00004752"/>
    </source>
</evidence>
<evidence type="ECO:0000256" key="7">
    <source>
        <dbReference type="ARBA" id="ARBA00022490"/>
    </source>
</evidence>
<evidence type="ECO:0000256" key="23">
    <source>
        <dbReference type="PIRSR" id="PIRSR039102-1"/>
    </source>
</evidence>
<reference evidence="28 29" key="1">
    <citation type="submission" date="2019-02" db="EMBL/GenBank/DDBJ databases">
        <title>Draft genome sequences of novel Actinobacteria.</title>
        <authorList>
            <person name="Sahin N."/>
            <person name="Ay H."/>
            <person name="Saygin H."/>
        </authorList>
    </citation>
    <scope>NUCLEOTIDE SEQUENCE [LARGE SCALE GENOMIC DNA]</scope>
    <source>
        <strain evidence="28 29">KC603</strain>
    </source>
</reference>
<evidence type="ECO:0000256" key="10">
    <source>
        <dbReference type="ARBA" id="ARBA00022741"/>
    </source>
</evidence>
<keyword evidence="11 26" id="KW-0067">ATP-binding</keyword>
<feature type="binding site" evidence="25">
    <location>
        <position position="329"/>
    </location>
    <ligand>
        <name>Mg(2+)</name>
        <dbReference type="ChEBI" id="CHEBI:18420"/>
        <label>1</label>
    </ligand>
</feature>
<keyword evidence="10 24" id="KW-0547">Nucleotide-binding</keyword>
<comment type="cofactor">
    <cofactor evidence="25">
        <name>Mg(2+)</name>
        <dbReference type="ChEBI" id="CHEBI:18420"/>
    </cofactor>
    <cofactor evidence="25">
        <name>Mn(2+)</name>
        <dbReference type="ChEBI" id="CHEBI:29035"/>
    </cofactor>
    <text evidence="25">Binds 2 magnesium or manganese ions per subunit.</text>
</comment>
<dbReference type="NCBIfam" id="NF002378">
    <property type="entry name" value="PRK01372.1"/>
    <property type="match status" value="1"/>
</dbReference>
<evidence type="ECO:0000256" key="19">
    <source>
        <dbReference type="ARBA" id="ARBA00068427"/>
    </source>
</evidence>
<evidence type="ECO:0000259" key="27">
    <source>
        <dbReference type="PROSITE" id="PS50975"/>
    </source>
</evidence>
<comment type="pathway">
    <text evidence="18">Glycan biosynthesis.</text>
</comment>
<dbReference type="GO" id="GO:0009252">
    <property type="term" value="P:peptidoglycan biosynthetic process"/>
    <property type="evidence" value="ECO:0007669"/>
    <property type="project" value="UniProtKB-UniRule"/>
</dbReference>
<dbReference type="EC" id="6.3.2.4" evidence="6 22"/>
<dbReference type="Proteomes" id="UP000295621">
    <property type="component" value="Unassembled WGS sequence"/>
</dbReference>
<keyword evidence="9 25" id="KW-0479">Metal-binding</keyword>
<feature type="binding site" evidence="24">
    <location>
        <position position="147"/>
    </location>
    <ligand>
        <name>ATP</name>
        <dbReference type="ChEBI" id="CHEBI:30616"/>
    </ligand>
</feature>
<dbReference type="PROSITE" id="PS50975">
    <property type="entry name" value="ATP_GRASP"/>
    <property type="match status" value="1"/>
</dbReference>
<sequence>MNASQDRRIRVAVVYGGRSSEHEISCVTAGGVLAALDPRRYEVLPIGITTSGRWVLTGGDPQTLAIGSGGRMPHVDDSGGTVVLPGRGELAVQSPGQVPRALGEVDVVFPLLHGPYGEDGTIQGLLELADVRYVGSGVLASAVGMDKHVMKLLLAGAGLPVTRHVLVRASAWEPQRDRVVAEVEQAFGYPVFVKPARAGSSMGVSKVHDASELEAAVLSAREHDPKVLIEEAVVGREVECGVLEGPAGGEPEASVVGEIRLGSAHEMYDFQAKYLPGDDVGLDIPADLPADVAERVRRMSIDAFQALSCESLARVDFFLREDGSLLVNELNTMPGFTPTSMFPQLWAKTGIDYPSLVDRLVDTALRRPTGLR</sequence>
<evidence type="ECO:0000256" key="17">
    <source>
        <dbReference type="ARBA" id="ARBA00047614"/>
    </source>
</evidence>
<comment type="subcellular location">
    <subcellularLocation>
        <location evidence="3 22">Cytoplasm</location>
    </subcellularLocation>
</comment>
<dbReference type="FunFam" id="3.30.470.20:FF:000008">
    <property type="entry name" value="D-alanine--D-alanine ligase"/>
    <property type="match status" value="1"/>
</dbReference>
<dbReference type="InterPro" id="IPR005905">
    <property type="entry name" value="D_ala_D_ala"/>
</dbReference>
<evidence type="ECO:0000256" key="12">
    <source>
        <dbReference type="ARBA" id="ARBA00022842"/>
    </source>
</evidence>
<dbReference type="GO" id="GO:0008716">
    <property type="term" value="F:D-alanine-D-alanine ligase activity"/>
    <property type="evidence" value="ECO:0007669"/>
    <property type="project" value="UniProtKB-UniRule"/>
</dbReference>
<dbReference type="InterPro" id="IPR011095">
    <property type="entry name" value="Dala_Dala_lig_C"/>
</dbReference>
<evidence type="ECO:0000256" key="16">
    <source>
        <dbReference type="ARBA" id="ARBA00023316"/>
    </source>
</evidence>
<dbReference type="InterPro" id="IPR013815">
    <property type="entry name" value="ATP_grasp_subdomain_1"/>
</dbReference>
<dbReference type="FunFam" id="3.30.1490.20:FF:000007">
    <property type="entry name" value="D-alanine--D-alanine ligase"/>
    <property type="match status" value="1"/>
</dbReference>
<feature type="active site" evidence="23">
    <location>
        <position position="200"/>
    </location>
</feature>
<feature type="active site" evidence="23">
    <location>
        <position position="340"/>
    </location>
</feature>
<dbReference type="RefSeq" id="WP_131977256.1">
    <property type="nucleotide sequence ID" value="NZ_SMKL01000001.1"/>
</dbReference>
<evidence type="ECO:0000256" key="26">
    <source>
        <dbReference type="PROSITE-ProRule" id="PRU00409"/>
    </source>
</evidence>
<dbReference type="GO" id="GO:0005524">
    <property type="term" value="F:ATP binding"/>
    <property type="evidence" value="ECO:0007669"/>
    <property type="project" value="UniProtKB-UniRule"/>
</dbReference>
<evidence type="ECO:0000256" key="25">
    <source>
        <dbReference type="PIRSR" id="PIRSR039102-3"/>
    </source>
</evidence>
<dbReference type="Pfam" id="PF01820">
    <property type="entry name" value="Dala_Dala_lig_N"/>
    <property type="match status" value="1"/>
</dbReference>
<feature type="binding site" evidence="24">
    <location>
        <begin position="192"/>
        <end position="194"/>
    </location>
    <ligand>
        <name>ATP</name>
        <dbReference type="ChEBI" id="CHEBI:30616"/>
    </ligand>
</feature>
<keyword evidence="7 22" id="KW-0963">Cytoplasm</keyword>
<keyword evidence="8 22" id="KW-0436">Ligase</keyword>
<evidence type="ECO:0000256" key="6">
    <source>
        <dbReference type="ARBA" id="ARBA00012216"/>
    </source>
</evidence>
<dbReference type="GO" id="GO:0071555">
    <property type="term" value="P:cell wall organization"/>
    <property type="evidence" value="ECO:0007669"/>
    <property type="project" value="UniProtKB-KW"/>
</dbReference>
<evidence type="ECO:0000256" key="1">
    <source>
        <dbReference type="ARBA" id="ARBA00001936"/>
    </source>
</evidence>
<evidence type="ECO:0000256" key="11">
    <source>
        <dbReference type="ARBA" id="ARBA00022840"/>
    </source>
</evidence>
<dbReference type="Gene3D" id="3.40.50.20">
    <property type="match status" value="1"/>
</dbReference>
<dbReference type="Gene3D" id="3.30.1490.20">
    <property type="entry name" value="ATP-grasp fold, A domain"/>
    <property type="match status" value="1"/>
</dbReference>
<dbReference type="NCBIfam" id="TIGR01205">
    <property type="entry name" value="D_ala_D_alaTIGR"/>
    <property type="match status" value="1"/>
</dbReference>
<dbReference type="SUPFAM" id="SSF56059">
    <property type="entry name" value="Glutathione synthetase ATP-binding domain-like"/>
    <property type="match status" value="1"/>
</dbReference>
<evidence type="ECO:0000313" key="28">
    <source>
        <dbReference type="EMBL" id="TDC56893.1"/>
    </source>
</evidence>
<organism evidence="28 29">
    <name type="scientific">Jiangella ureilytica</name>
    <dbReference type="NCBI Taxonomy" id="2530374"/>
    <lineage>
        <taxon>Bacteria</taxon>
        <taxon>Bacillati</taxon>
        <taxon>Actinomycetota</taxon>
        <taxon>Actinomycetes</taxon>
        <taxon>Jiangellales</taxon>
        <taxon>Jiangellaceae</taxon>
        <taxon>Jiangella</taxon>
    </lineage>
</organism>
<dbReference type="GO" id="GO:0008360">
    <property type="term" value="P:regulation of cell shape"/>
    <property type="evidence" value="ECO:0007669"/>
    <property type="project" value="UniProtKB-KW"/>
</dbReference>
<dbReference type="Gene3D" id="3.30.470.20">
    <property type="entry name" value="ATP-grasp fold, B domain"/>
    <property type="match status" value="1"/>
</dbReference>
<gene>
    <name evidence="22" type="primary">ddl</name>
    <name evidence="28" type="ORF">E1212_00055</name>
</gene>
<keyword evidence="14 22" id="KW-0573">Peptidoglycan synthesis</keyword>
<dbReference type="UniPathway" id="UPA00219"/>
<evidence type="ECO:0000256" key="14">
    <source>
        <dbReference type="ARBA" id="ARBA00022984"/>
    </source>
</evidence>
<feature type="binding site" evidence="24">
    <location>
        <begin position="200"/>
        <end position="201"/>
    </location>
    <ligand>
        <name>ATP</name>
        <dbReference type="ChEBI" id="CHEBI:30616"/>
    </ligand>
</feature>
<keyword evidence="13 22" id="KW-0133">Cell shape</keyword>
<comment type="catalytic activity">
    <reaction evidence="17 22">
        <text>2 D-alanine + ATP = D-alanyl-D-alanine + ADP + phosphate + H(+)</text>
        <dbReference type="Rhea" id="RHEA:11224"/>
        <dbReference type="ChEBI" id="CHEBI:15378"/>
        <dbReference type="ChEBI" id="CHEBI:30616"/>
        <dbReference type="ChEBI" id="CHEBI:43474"/>
        <dbReference type="ChEBI" id="CHEBI:57416"/>
        <dbReference type="ChEBI" id="CHEBI:57822"/>
        <dbReference type="ChEBI" id="CHEBI:456216"/>
        <dbReference type="EC" id="6.3.2.4"/>
    </reaction>
</comment>
<dbReference type="InterPro" id="IPR000291">
    <property type="entry name" value="D-Ala_lig_Van_CS"/>
</dbReference>
<feature type="domain" description="ATP-grasp" evidence="27">
    <location>
        <begin position="151"/>
        <end position="362"/>
    </location>
</feature>
<evidence type="ECO:0000256" key="15">
    <source>
        <dbReference type="ARBA" id="ARBA00023211"/>
    </source>
</evidence>
<dbReference type="PIRSF" id="PIRSF039102">
    <property type="entry name" value="Ddl/VanB"/>
    <property type="match status" value="1"/>
</dbReference>
<dbReference type="OrthoDB" id="9813261at2"/>